<organism evidence="1">
    <name type="scientific">freshwater metagenome</name>
    <dbReference type="NCBI Taxonomy" id="449393"/>
    <lineage>
        <taxon>unclassified sequences</taxon>
        <taxon>metagenomes</taxon>
        <taxon>ecological metagenomes</taxon>
    </lineage>
</organism>
<reference evidence="1" key="1">
    <citation type="submission" date="2020-05" db="EMBL/GenBank/DDBJ databases">
        <authorList>
            <person name="Chiriac C."/>
            <person name="Salcher M."/>
            <person name="Ghai R."/>
            <person name="Kavagutti S V."/>
        </authorList>
    </citation>
    <scope>NUCLEOTIDE SEQUENCE</scope>
</reference>
<sequence>MLNLDDEVEILLIGLSDGVEYFAKGLKSLIHIASEDFRLTQLEECEGLTNVIVCGLEDVERTLRSERSVLCITECDHAICDLLIATADMDDFLQLLIDWTRLVECLDRFLITTEFPLGTTDEIEVIGSTDLVAIDEMFLNALLDTFDRLLILLRVEEPLTEGAGEFQCDR</sequence>
<accession>A0A6J6E6W7</accession>
<protein>
    <submittedName>
        <fullName evidence="1">Unannotated protein</fullName>
    </submittedName>
</protein>
<gene>
    <name evidence="1" type="ORF">UFOPK1650_00609</name>
</gene>
<proteinExistence type="predicted"/>
<dbReference type="AlphaFoldDB" id="A0A6J6E6W7"/>
<dbReference type="EMBL" id="CAEZTJ010000075">
    <property type="protein sequence ID" value="CAB4569078.1"/>
    <property type="molecule type" value="Genomic_DNA"/>
</dbReference>
<name>A0A6J6E6W7_9ZZZZ</name>
<evidence type="ECO:0000313" key="1">
    <source>
        <dbReference type="EMBL" id="CAB4569078.1"/>
    </source>
</evidence>